<feature type="transmembrane region" description="Helical" evidence="1">
    <location>
        <begin position="6"/>
        <end position="28"/>
    </location>
</feature>
<feature type="transmembrane region" description="Helical" evidence="1">
    <location>
        <begin position="88"/>
        <end position="110"/>
    </location>
</feature>
<feature type="transmembrane region" description="Helical" evidence="1">
    <location>
        <begin position="169"/>
        <end position="190"/>
    </location>
</feature>
<evidence type="ECO:0000313" key="3">
    <source>
        <dbReference type="WBParaSite" id="HCON_00159510-00001"/>
    </source>
</evidence>
<accession>A0A7I5ED88</accession>
<dbReference type="Gene3D" id="1.20.1070.10">
    <property type="entry name" value="Rhodopsin 7-helix transmembrane proteins"/>
    <property type="match status" value="1"/>
</dbReference>
<keyword evidence="1" id="KW-1133">Transmembrane helix</keyword>
<feature type="transmembrane region" description="Helical" evidence="1">
    <location>
        <begin position="231"/>
        <end position="253"/>
    </location>
</feature>
<keyword evidence="2" id="KW-1185">Reference proteome</keyword>
<proteinExistence type="predicted"/>
<dbReference type="OrthoDB" id="5862136at2759"/>
<keyword evidence="1" id="KW-0812">Transmembrane</keyword>
<reference evidence="3" key="1">
    <citation type="submission" date="2020-12" db="UniProtKB">
        <authorList>
            <consortium name="WormBaseParasite"/>
        </authorList>
    </citation>
    <scope>IDENTIFICATION</scope>
    <source>
        <strain evidence="3">MHco3</strain>
    </source>
</reference>
<name>A0A7I5ED88_HAECO</name>
<feature type="transmembrane region" description="Helical" evidence="1">
    <location>
        <begin position="37"/>
        <end position="54"/>
    </location>
</feature>
<protein>
    <submittedName>
        <fullName evidence="3">G protein-coupled receptor</fullName>
    </submittedName>
</protein>
<evidence type="ECO:0000313" key="2">
    <source>
        <dbReference type="Proteomes" id="UP000025227"/>
    </source>
</evidence>
<organism evidence="2 3">
    <name type="scientific">Haemonchus contortus</name>
    <name type="common">Barber pole worm</name>
    <dbReference type="NCBI Taxonomy" id="6289"/>
    <lineage>
        <taxon>Eukaryota</taxon>
        <taxon>Metazoa</taxon>
        <taxon>Ecdysozoa</taxon>
        <taxon>Nematoda</taxon>
        <taxon>Chromadorea</taxon>
        <taxon>Rhabditida</taxon>
        <taxon>Rhabditina</taxon>
        <taxon>Rhabditomorpha</taxon>
        <taxon>Strongyloidea</taxon>
        <taxon>Trichostrongylidae</taxon>
        <taxon>Haemonchus</taxon>
    </lineage>
</organism>
<keyword evidence="1" id="KW-0472">Membrane</keyword>
<feature type="transmembrane region" description="Helical" evidence="1">
    <location>
        <begin position="122"/>
        <end position="149"/>
    </location>
</feature>
<dbReference type="AlphaFoldDB" id="A0A7I5ED88"/>
<dbReference type="Proteomes" id="UP000025227">
    <property type="component" value="Unplaced"/>
</dbReference>
<dbReference type="WBParaSite" id="HCON_00159510-00001">
    <property type="protein sequence ID" value="HCON_00159510-00001"/>
    <property type="gene ID" value="HCON_00159510"/>
</dbReference>
<evidence type="ECO:0000256" key="1">
    <source>
        <dbReference type="SAM" id="Phobius"/>
    </source>
</evidence>
<sequence length="311" mass="35754">VAAVLYLANVAFNTVIIAMDVAIIFVAIKTREIFEQLFLWTILLCMGMDIAGYFNTVIHDVPSFAMGTDIFETREEAFLSVLVLFLEWYSQLFALLVLAALHFMAVFTPAKFRTILPRHMGMINLLIVLTGILFSVPMLTPYCGFTYLVHNHYWYYDLSKPHSYLYRNFNLALQTMCAVVVACADTVIIWKIRMLRIVAANKHTTTSPPTATVTLETILDRRKRINREIRVAVNFIFLSACFLIMTVVFNLPYRDGIWYDSLFKLTYNLNLSKWAIYSLENAKIRKGLLSLCRRRLIETRPSSVTTVTPAR</sequence>
<dbReference type="SUPFAM" id="SSF81321">
    <property type="entry name" value="Family A G protein-coupled receptor-like"/>
    <property type="match status" value="1"/>
</dbReference>